<dbReference type="InterPro" id="IPR037883">
    <property type="entry name" value="Knr4/Smi1-like_sf"/>
</dbReference>
<organism evidence="2 3">
    <name type="scientific">Streptomyces evansiae</name>
    <dbReference type="NCBI Taxonomy" id="3075535"/>
    <lineage>
        <taxon>Bacteria</taxon>
        <taxon>Bacillati</taxon>
        <taxon>Actinomycetota</taxon>
        <taxon>Actinomycetes</taxon>
        <taxon>Kitasatosporales</taxon>
        <taxon>Streptomycetaceae</taxon>
        <taxon>Streptomyces</taxon>
    </lineage>
</organism>
<gene>
    <name evidence="2" type="ORF">RM574_08900</name>
</gene>
<dbReference type="InterPro" id="IPR018958">
    <property type="entry name" value="Knr4/Smi1-like_dom"/>
</dbReference>
<name>A0ABD5E2P0_9ACTN</name>
<comment type="caution">
    <text evidence="2">The sequence shown here is derived from an EMBL/GenBank/DDBJ whole genome shotgun (WGS) entry which is preliminary data.</text>
</comment>
<dbReference type="Proteomes" id="UP001183607">
    <property type="component" value="Unassembled WGS sequence"/>
</dbReference>
<dbReference type="SUPFAM" id="SSF160631">
    <property type="entry name" value="SMI1/KNR4-like"/>
    <property type="match status" value="1"/>
</dbReference>
<dbReference type="Pfam" id="PF09346">
    <property type="entry name" value="SMI1_KNR4"/>
    <property type="match status" value="1"/>
</dbReference>
<evidence type="ECO:0000313" key="2">
    <source>
        <dbReference type="EMBL" id="MDT0415610.1"/>
    </source>
</evidence>
<dbReference type="AlphaFoldDB" id="A0ABD5E2P0"/>
<dbReference type="RefSeq" id="WP_311676877.1">
    <property type="nucleotide sequence ID" value="NZ_JAVRER010000010.1"/>
</dbReference>
<proteinExistence type="predicted"/>
<dbReference type="SMART" id="SM00860">
    <property type="entry name" value="SMI1_KNR4"/>
    <property type="match status" value="1"/>
</dbReference>
<accession>A0ABD5E2P0</accession>
<sequence length="457" mass="47470">MTPPAAHATPLTDFATWEPLSWLLWEQCADKGGAGPFELSGQLSRGAWSLPRLGRDFPREQRAVEPVLTALAASGTAEVAFVARLTADGSVTLRLFPSSPAVEPGIASAHPGALVLVEGAVPEPWRRLPEPVPGAVAAPSADPALLARTLRARLPGATGADPAGLAAAEARLGRPLPPELRALYTVVRGEWRDHADAPEAGERVYEALSCELLPLSQVYVADAASRPCPWVFGAMEAVRTPPGAAVQGLPGSPGWLVFGDNGGGDRLAVDLTPGPGGHLGQVVLIGHEESVGAELLADSLTSLVLRAGEEEEEDEGPRARHTESPEVAYVNARGIPSVAAAAHPALEVLSLGRWESPPTSLAPVLGLPRLRSLSAGPGTLAEPLEIGRLDGLEFLRLPPAEWRALLAADAVPRGLLAAAIEPGRADSPLTTVALANEILGRWGRPPIAEQVVSGTLG</sequence>
<feature type="domain" description="Knr4/Smi1-like" evidence="1">
    <location>
        <begin position="159"/>
        <end position="306"/>
    </location>
</feature>
<dbReference type="EMBL" id="JAVRER010000010">
    <property type="protein sequence ID" value="MDT0415610.1"/>
    <property type="molecule type" value="Genomic_DNA"/>
</dbReference>
<evidence type="ECO:0000259" key="1">
    <source>
        <dbReference type="SMART" id="SM00860"/>
    </source>
</evidence>
<protein>
    <submittedName>
        <fullName evidence="2">SMI1/KNR4 family protein</fullName>
    </submittedName>
</protein>
<evidence type="ECO:0000313" key="3">
    <source>
        <dbReference type="Proteomes" id="UP001183607"/>
    </source>
</evidence>
<reference evidence="3" key="1">
    <citation type="submission" date="2023-07" db="EMBL/GenBank/DDBJ databases">
        <title>30 novel species of actinomycetes from the DSMZ collection.</title>
        <authorList>
            <person name="Nouioui I."/>
        </authorList>
    </citation>
    <scope>NUCLEOTIDE SEQUENCE [LARGE SCALE GENOMIC DNA]</scope>
    <source>
        <strain evidence="3">DSM 41982</strain>
    </source>
</reference>